<dbReference type="InterPro" id="IPR029060">
    <property type="entry name" value="PIN-like_dom_sf"/>
</dbReference>
<dbReference type="PANTHER" id="PTHR16161:SF0">
    <property type="entry name" value="TRANSCRIPTIONAL PROTEIN SWT1"/>
    <property type="match status" value="1"/>
</dbReference>
<evidence type="ECO:0000256" key="1">
    <source>
        <dbReference type="SAM" id="MobiDB-lite"/>
    </source>
</evidence>
<dbReference type="AlphaFoldDB" id="A0A1B9IYC9"/>
<feature type="region of interest" description="Disordered" evidence="1">
    <location>
        <begin position="203"/>
        <end position="231"/>
    </location>
</feature>
<dbReference type="Pfam" id="PF13638">
    <property type="entry name" value="PIN_4"/>
    <property type="match status" value="1"/>
</dbReference>
<proteinExistence type="predicted"/>
<gene>
    <name evidence="3" type="ORF">L486_00172</name>
</gene>
<feature type="compositionally biased region" description="Low complexity" evidence="1">
    <location>
        <begin position="303"/>
        <end position="349"/>
    </location>
</feature>
<dbReference type="SUPFAM" id="SSF88723">
    <property type="entry name" value="PIN domain-like"/>
    <property type="match status" value="1"/>
</dbReference>
<dbReference type="EMBL" id="KI669459">
    <property type="protein sequence ID" value="OCF60539.1"/>
    <property type="molecule type" value="Genomic_DNA"/>
</dbReference>
<dbReference type="GO" id="GO:0005634">
    <property type="term" value="C:nucleus"/>
    <property type="evidence" value="ECO:0007669"/>
    <property type="project" value="TreeGrafter"/>
</dbReference>
<organism evidence="3 4">
    <name type="scientific">Kwoniella mangroviensis CBS 10435</name>
    <dbReference type="NCBI Taxonomy" id="1331196"/>
    <lineage>
        <taxon>Eukaryota</taxon>
        <taxon>Fungi</taxon>
        <taxon>Dikarya</taxon>
        <taxon>Basidiomycota</taxon>
        <taxon>Agaricomycotina</taxon>
        <taxon>Tremellomycetes</taxon>
        <taxon>Tremellales</taxon>
        <taxon>Cryptococcaceae</taxon>
        <taxon>Kwoniella</taxon>
    </lineage>
</organism>
<keyword evidence="4" id="KW-1185">Reference proteome</keyword>
<dbReference type="Gene3D" id="3.40.50.1010">
    <property type="entry name" value="5'-nuclease"/>
    <property type="match status" value="1"/>
</dbReference>
<accession>A0A1B9IYC9</accession>
<dbReference type="GO" id="GO:0004540">
    <property type="term" value="F:RNA nuclease activity"/>
    <property type="evidence" value="ECO:0007669"/>
    <property type="project" value="UniProtKB-ARBA"/>
</dbReference>
<dbReference type="InterPro" id="IPR052626">
    <property type="entry name" value="SWT1_Regulator"/>
</dbReference>
<feature type="compositionally biased region" description="Pro residues" evidence="1">
    <location>
        <begin position="271"/>
        <end position="281"/>
    </location>
</feature>
<protein>
    <recommendedName>
        <fullName evidence="2">PIN domain-containing protein</fullName>
    </recommendedName>
</protein>
<evidence type="ECO:0000313" key="4">
    <source>
        <dbReference type="Proteomes" id="UP000092583"/>
    </source>
</evidence>
<feature type="compositionally biased region" description="Basic and acidic residues" evidence="1">
    <location>
        <begin position="210"/>
        <end position="231"/>
    </location>
</feature>
<evidence type="ECO:0000259" key="2">
    <source>
        <dbReference type="Pfam" id="PF13638"/>
    </source>
</evidence>
<evidence type="ECO:0000313" key="3">
    <source>
        <dbReference type="EMBL" id="OCF60539.1"/>
    </source>
</evidence>
<dbReference type="Proteomes" id="UP000092583">
    <property type="component" value="Unassembled WGS sequence"/>
</dbReference>
<feature type="domain" description="PIN" evidence="2">
    <location>
        <begin position="26"/>
        <end position="167"/>
    </location>
</feature>
<reference evidence="4" key="2">
    <citation type="submission" date="2013-12" db="EMBL/GenBank/DDBJ databases">
        <title>Evolution of pathogenesis and genome organization in the Tremellales.</title>
        <authorList>
            <person name="Cuomo C."/>
            <person name="Litvintseva A."/>
            <person name="Heitman J."/>
            <person name="Chen Y."/>
            <person name="Sun S."/>
            <person name="Springer D."/>
            <person name="Dromer F."/>
            <person name="Young S."/>
            <person name="Zeng Q."/>
            <person name="Chapman S."/>
            <person name="Gujja S."/>
            <person name="Saif S."/>
            <person name="Birren B."/>
        </authorList>
    </citation>
    <scope>NUCLEOTIDE SEQUENCE [LARGE SCALE GENOMIC DNA]</scope>
    <source>
        <strain evidence="4">CBS 10435</strain>
    </source>
</reference>
<dbReference type="STRING" id="1331196.A0A1B9IYC9"/>
<reference evidence="3 4" key="1">
    <citation type="submission" date="2013-07" db="EMBL/GenBank/DDBJ databases">
        <title>The Genome Sequence of Kwoniella mangroviensis CBS10435.</title>
        <authorList>
            <consortium name="The Broad Institute Genome Sequencing Platform"/>
            <person name="Cuomo C."/>
            <person name="Litvintseva A."/>
            <person name="Chen Y."/>
            <person name="Heitman J."/>
            <person name="Sun S."/>
            <person name="Springer D."/>
            <person name="Dromer F."/>
            <person name="Young S.K."/>
            <person name="Zeng Q."/>
            <person name="Gargeya S."/>
            <person name="Fitzgerald M."/>
            <person name="Abouelleil A."/>
            <person name="Alvarado L."/>
            <person name="Berlin A.M."/>
            <person name="Chapman S.B."/>
            <person name="Dewar J."/>
            <person name="Goldberg J."/>
            <person name="Griggs A."/>
            <person name="Gujja S."/>
            <person name="Hansen M."/>
            <person name="Howarth C."/>
            <person name="Imamovic A."/>
            <person name="Larimer J."/>
            <person name="McCowan C."/>
            <person name="Murphy C."/>
            <person name="Pearson M."/>
            <person name="Priest M."/>
            <person name="Roberts A."/>
            <person name="Saif S."/>
            <person name="Shea T."/>
            <person name="Sykes S."/>
            <person name="Wortman J."/>
            <person name="Nusbaum C."/>
            <person name="Birren B."/>
        </authorList>
    </citation>
    <scope>NUCLEOTIDE SEQUENCE [LARGE SCALE GENOMIC DNA]</scope>
    <source>
        <strain evidence="3 4">CBS 10435</strain>
    </source>
</reference>
<dbReference type="PANTHER" id="PTHR16161">
    <property type="entry name" value="TRANSCRIPTIONAL PROTEIN SWT1"/>
    <property type="match status" value="1"/>
</dbReference>
<dbReference type="OrthoDB" id="2017974at2759"/>
<sequence>MIIRHEEEMIWEPEHASNIPVHYLAVDTNVFICHLNLIRTIHTLLLGLRPSPVIFLLPSVVIHELDTLKTSRAPPEPNSPITLGRIVQAANTWLLEVHRTRRMTGIGALRCQSLKEQWDTKIKDHGQNDDQILDCCLHFANHGAKVTLWTNDKNLSVKAESNDVATLGAQNMTLIKFFKSIDEIFPESLWNEVNRLSIYDEPSYEQQNGDGHDNISDHRLDGTTPEEESRRYPYLLPQPTLSPLSSYQPASLSLSTTPIPSIWNPNSHLPSPTPTQAPSPSPFQQNRQPTSPNSIPMDRHSSSSKSSSKSISMNSRSSVSPTKRPTSRPSSPTSCSTSTSTPAPANRTPGSTSTFNGPSRIILTSLQLSLRPFAITLLRQRPNPPRPTDQPLETQQILPTLVDTLSTLDTTLQHQGEPPSSEIRISLIRSIGAVKTINNYIDNHIGVVFKKSLEKGNRRIRSGEIVQCLEILRKTFKDLGLGVDEDLERLDDVIEDIKKLD</sequence>
<dbReference type="CDD" id="cd18727">
    <property type="entry name" value="PIN_Swt1-like"/>
    <property type="match status" value="1"/>
</dbReference>
<name>A0A1B9IYC9_9TREE</name>
<feature type="region of interest" description="Disordered" evidence="1">
    <location>
        <begin position="263"/>
        <end position="358"/>
    </location>
</feature>
<dbReference type="InterPro" id="IPR002716">
    <property type="entry name" value="PIN_dom"/>
</dbReference>